<reference evidence="6 7" key="1">
    <citation type="submission" date="2018-09" db="EMBL/GenBank/DDBJ databases">
        <title>Marinorhizobium profundi gen. nov., sp. nov., isolated from a deep-sea sediment sample from the New Britain Trench and proposal of Marinorhizobiaceae fam. nov. in the order Rhizobiales of the class Alphaproteobacteria.</title>
        <authorList>
            <person name="Cao J."/>
        </authorList>
    </citation>
    <scope>NUCLEOTIDE SEQUENCE [LARGE SCALE GENOMIC DNA]</scope>
    <source>
        <strain evidence="6 7">WS11</strain>
    </source>
</reference>
<accession>A0A3S9B291</accession>
<keyword evidence="4" id="KW-0472">Membrane</keyword>
<organism evidence="6 7">
    <name type="scientific">Georhizobium profundi</name>
    <dbReference type="NCBI Taxonomy" id="2341112"/>
    <lineage>
        <taxon>Bacteria</taxon>
        <taxon>Pseudomonadati</taxon>
        <taxon>Pseudomonadota</taxon>
        <taxon>Alphaproteobacteria</taxon>
        <taxon>Hyphomicrobiales</taxon>
        <taxon>Rhizobiaceae</taxon>
        <taxon>Georhizobium</taxon>
    </lineage>
</organism>
<dbReference type="Pfam" id="PF07730">
    <property type="entry name" value="HisKA_3"/>
    <property type="match status" value="1"/>
</dbReference>
<dbReference type="KEGG" id="abaw:D5400_06660"/>
<evidence type="ECO:0000313" key="6">
    <source>
        <dbReference type="EMBL" id="AZN71001.1"/>
    </source>
</evidence>
<dbReference type="InterPro" id="IPR050482">
    <property type="entry name" value="Sensor_HK_TwoCompSys"/>
</dbReference>
<dbReference type="GO" id="GO:0016020">
    <property type="term" value="C:membrane"/>
    <property type="evidence" value="ECO:0007669"/>
    <property type="project" value="InterPro"/>
</dbReference>
<feature type="transmembrane region" description="Helical" evidence="4">
    <location>
        <begin position="202"/>
        <end position="220"/>
    </location>
</feature>
<keyword evidence="2 6" id="KW-0418">Kinase</keyword>
<dbReference type="GO" id="GO:0000155">
    <property type="term" value="F:phosphorelay sensor kinase activity"/>
    <property type="evidence" value="ECO:0007669"/>
    <property type="project" value="InterPro"/>
</dbReference>
<evidence type="ECO:0000256" key="4">
    <source>
        <dbReference type="SAM" id="Phobius"/>
    </source>
</evidence>
<evidence type="ECO:0000313" key="7">
    <source>
        <dbReference type="Proteomes" id="UP000268192"/>
    </source>
</evidence>
<gene>
    <name evidence="6" type="ORF">D5400_06660</name>
</gene>
<dbReference type="EMBL" id="CP032509">
    <property type="protein sequence ID" value="AZN71001.1"/>
    <property type="molecule type" value="Genomic_DNA"/>
</dbReference>
<dbReference type="GO" id="GO:0046983">
    <property type="term" value="F:protein dimerization activity"/>
    <property type="evidence" value="ECO:0007669"/>
    <property type="project" value="InterPro"/>
</dbReference>
<dbReference type="PANTHER" id="PTHR24421">
    <property type="entry name" value="NITRATE/NITRITE SENSOR PROTEIN NARX-RELATED"/>
    <property type="match status" value="1"/>
</dbReference>
<feature type="domain" description="Signal transduction histidine kinase subgroup 3 dimerisation and phosphoacceptor" evidence="5">
    <location>
        <begin position="271"/>
        <end position="332"/>
    </location>
</feature>
<keyword evidence="4" id="KW-1133">Transmembrane helix</keyword>
<dbReference type="CDD" id="cd16917">
    <property type="entry name" value="HATPase_UhpB-NarQ-NarX-like"/>
    <property type="match status" value="1"/>
</dbReference>
<protein>
    <submittedName>
        <fullName evidence="6">Sensor histidine kinase</fullName>
    </submittedName>
</protein>
<feature type="transmembrane region" description="Helical" evidence="4">
    <location>
        <begin position="20"/>
        <end position="45"/>
    </location>
</feature>
<proteinExistence type="predicted"/>
<evidence type="ECO:0000259" key="5">
    <source>
        <dbReference type="Pfam" id="PF07730"/>
    </source>
</evidence>
<name>A0A3S9B291_9HYPH</name>
<dbReference type="InterPro" id="IPR036890">
    <property type="entry name" value="HATPase_C_sf"/>
</dbReference>
<keyword evidence="4" id="KW-0812">Transmembrane</keyword>
<keyword evidence="7" id="KW-1185">Reference proteome</keyword>
<keyword evidence="1" id="KW-0808">Transferase</keyword>
<sequence>MIRCWSASTMLGGPMGRLSLSLRFALAGAVVLILGTMIIGSWVVARISSGVTANVAISTALVVDGLVTPIAQELKDKNVLSIGPVRALDELQKSAPLVNRVVGMRIWKPDGRVAYSNDFDMIGMHFTPSDELRRAIAGEVVASRDSLHDDESARVAALGVPLLEIYSPVRDRWTGEVLAVAEFYEDATKLEAMLAQARRQSWLVVIATMSGMGLLLFGVVHGGNRLIERQKTALQDEIERVAAMSHQNATLRERIERAYTLSTELNERYLRRVSADLHDGPAQLVGLASLRIGSLRDSADEMRRRSEAGLVQQVLGEAMSDIRTICHGLSLPQIENQSLTELLWDAVRSHERRTGTKVELSVCNDDLDLPVHLKICCYRFVQEGLNNAFRHAGGNDQSVLCHLEHGVLHLSVTNGPYRPDHLRPPNERKSLGLEGLQGRLEALGGRFHFETFPQTGSRLEMSVQVERIAA</sequence>
<dbReference type="InterPro" id="IPR011712">
    <property type="entry name" value="Sig_transdc_His_kin_sub3_dim/P"/>
</dbReference>
<dbReference type="AlphaFoldDB" id="A0A3S9B291"/>
<evidence type="ECO:0000256" key="1">
    <source>
        <dbReference type="ARBA" id="ARBA00022679"/>
    </source>
</evidence>
<dbReference type="Proteomes" id="UP000268192">
    <property type="component" value="Chromosome"/>
</dbReference>
<evidence type="ECO:0000256" key="3">
    <source>
        <dbReference type="ARBA" id="ARBA00023012"/>
    </source>
</evidence>
<dbReference type="Gene3D" id="3.30.565.10">
    <property type="entry name" value="Histidine kinase-like ATPase, C-terminal domain"/>
    <property type="match status" value="1"/>
</dbReference>
<dbReference type="SUPFAM" id="SSF55874">
    <property type="entry name" value="ATPase domain of HSP90 chaperone/DNA topoisomerase II/histidine kinase"/>
    <property type="match status" value="1"/>
</dbReference>
<evidence type="ECO:0000256" key="2">
    <source>
        <dbReference type="ARBA" id="ARBA00022777"/>
    </source>
</evidence>
<keyword evidence="3" id="KW-0902">Two-component regulatory system</keyword>